<protein>
    <submittedName>
        <fullName evidence="1">Uncharacterized protein</fullName>
    </submittedName>
</protein>
<dbReference type="Proteomes" id="UP000054805">
    <property type="component" value="Unassembled WGS sequence"/>
</dbReference>
<accession>A0A0V1ITL4</accession>
<comment type="caution">
    <text evidence="1">The sequence shown here is derived from an EMBL/GenBank/DDBJ whole genome shotgun (WGS) entry which is preliminary data.</text>
</comment>
<dbReference type="EMBL" id="JYDS01000090">
    <property type="protein sequence ID" value="KRZ26073.1"/>
    <property type="molecule type" value="Genomic_DNA"/>
</dbReference>
<dbReference type="AlphaFoldDB" id="A0A0V1ITL4"/>
<sequence>LHTARQQPLNLKPRQSSLYGRKTAIVISEGYIGTVTCWIGTLIRVNQSPNAPTVKYEQDCTAALP</sequence>
<keyword evidence="2" id="KW-1185">Reference proteome</keyword>
<gene>
    <name evidence="1" type="ORF">T4B_8907</name>
</gene>
<reference evidence="1 2" key="1">
    <citation type="submission" date="2015-01" db="EMBL/GenBank/DDBJ databases">
        <title>Evolution of Trichinella species and genotypes.</title>
        <authorList>
            <person name="Korhonen P.K."/>
            <person name="Edoardo P."/>
            <person name="Giuseppe L.R."/>
            <person name="Gasser R.B."/>
        </authorList>
    </citation>
    <scope>NUCLEOTIDE SEQUENCE [LARGE SCALE GENOMIC DNA]</scope>
    <source>
        <strain evidence="1">ISS588</strain>
    </source>
</reference>
<evidence type="ECO:0000313" key="2">
    <source>
        <dbReference type="Proteomes" id="UP000054805"/>
    </source>
</evidence>
<feature type="non-terminal residue" evidence="1">
    <location>
        <position position="1"/>
    </location>
</feature>
<name>A0A0V1ITL4_TRIPS</name>
<proteinExistence type="predicted"/>
<organism evidence="1 2">
    <name type="scientific">Trichinella pseudospiralis</name>
    <name type="common">Parasitic roundworm</name>
    <dbReference type="NCBI Taxonomy" id="6337"/>
    <lineage>
        <taxon>Eukaryota</taxon>
        <taxon>Metazoa</taxon>
        <taxon>Ecdysozoa</taxon>
        <taxon>Nematoda</taxon>
        <taxon>Enoplea</taxon>
        <taxon>Dorylaimia</taxon>
        <taxon>Trichinellida</taxon>
        <taxon>Trichinellidae</taxon>
        <taxon>Trichinella</taxon>
    </lineage>
</organism>
<evidence type="ECO:0000313" key="1">
    <source>
        <dbReference type="EMBL" id="KRZ26073.1"/>
    </source>
</evidence>